<protein>
    <recommendedName>
        <fullName evidence="1">Jacalin-type lectin domain-containing protein</fullName>
    </recommendedName>
</protein>
<dbReference type="Proteomes" id="UP001295684">
    <property type="component" value="Unassembled WGS sequence"/>
</dbReference>
<evidence type="ECO:0000313" key="3">
    <source>
        <dbReference type="Proteomes" id="UP001295684"/>
    </source>
</evidence>
<dbReference type="SMART" id="SM00915">
    <property type="entry name" value="Jacalin"/>
    <property type="match status" value="1"/>
</dbReference>
<reference evidence="2" key="1">
    <citation type="submission" date="2023-07" db="EMBL/GenBank/DDBJ databases">
        <authorList>
            <consortium name="AG Swart"/>
            <person name="Singh M."/>
            <person name="Singh A."/>
            <person name="Seah K."/>
            <person name="Emmerich C."/>
        </authorList>
    </citation>
    <scope>NUCLEOTIDE SEQUENCE</scope>
    <source>
        <strain evidence="2">DP1</strain>
    </source>
</reference>
<dbReference type="Pfam" id="PF01419">
    <property type="entry name" value="Jacalin"/>
    <property type="match status" value="1"/>
</dbReference>
<comment type="caution">
    <text evidence="2">The sequence shown here is derived from an EMBL/GenBank/DDBJ whole genome shotgun (WGS) entry which is preliminary data.</text>
</comment>
<sequence length="202" mass="22913">MGCGNVKQFPVYQKDEYPECVNLTFKVDDRKIIPDAKYFDDNETLIHCKVFQISSVAVHMGEYIVGIAITLKVNGKDKALQHIGSGAVIDTEKLYMEPFEHIEHIKCTYSQDGLHSLEFKTNTERTLQSIGNVGEGEEVRELDLKEQDKALIGFRGCFKEHIYDIFAYIAVRLDILNDAADDDDLALMEAEGEEDFDPAERV</sequence>
<dbReference type="Gene3D" id="2.100.10.30">
    <property type="entry name" value="Jacalin-like lectin domain"/>
    <property type="match status" value="1"/>
</dbReference>
<proteinExistence type="predicted"/>
<evidence type="ECO:0000313" key="2">
    <source>
        <dbReference type="EMBL" id="CAI2380735.1"/>
    </source>
</evidence>
<organism evidence="2 3">
    <name type="scientific">Euplotes crassus</name>
    <dbReference type="NCBI Taxonomy" id="5936"/>
    <lineage>
        <taxon>Eukaryota</taxon>
        <taxon>Sar</taxon>
        <taxon>Alveolata</taxon>
        <taxon>Ciliophora</taxon>
        <taxon>Intramacronucleata</taxon>
        <taxon>Spirotrichea</taxon>
        <taxon>Hypotrichia</taxon>
        <taxon>Euplotida</taxon>
        <taxon>Euplotidae</taxon>
        <taxon>Moneuplotes</taxon>
    </lineage>
</organism>
<dbReference type="PROSITE" id="PS51752">
    <property type="entry name" value="JACALIN_LECTIN"/>
    <property type="match status" value="1"/>
</dbReference>
<accession>A0AAD2D5K6</accession>
<dbReference type="InterPro" id="IPR036404">
    <property type="entry name" value="Jacalin-like_lectin_dom_sf"/>
</dbReference>
<dbReference type="AlphaFoldDB" id="A0AAD2D5K6"/>
<evidence type="ECO:0000259" key="1">
    <source>
        <dbReference type="PROSITE" id="PS51752"/>
    </source>
</evidence>
<dbReference type="InterPro" id="IPR001229">
    <property type="entry name" value="Jacalin-like_lectin_dom"/>
</dbReference>
<name>A0AAD2D5K6_EUPCR</name>
<dbReference type="SUPFAM" id="SSF51101">
    <property type="entry name" value="Mannose-binding lectins"/>
    <property type="match status" value="1"/>
</dbReference>
<feature type="domain" description="Jacalin-type lectin" evidence="1">
    <location>
        <begin position="24"/>
        <end position="171"/>
    </location>
</feature>
<dbReference type="EMBL" id="CAMPGE010022713">
    <property type="protein sequence ID" value="CAI2380735.1"/>
    <property type="molecule type" value="Genomic_DNA"/>
</dbReference>
<gene>
    <name evidence="2" type="ORF">ECRASSUSDP1_LOCUS22175</name>
</gene>
<keyword evidence="3" id="KW-1185">Reference proteome</keyword>